<dbReference type="GO" id="GO:0003676">
    <property type="term" value="F:nucleic acid binding"/>
    <property type="evidence" value="ECO:0007669"/>
    <property type="project" value="InterPro"/>
</dbReference>
<dbReference type="Gene3D" id="4.10.60.10">
    <property type="entry name" value="Zinc finger, CCHC-type"/>
    <property type="match status" value="1"/>
</dbReference>
<gene>
    <name evidence="4" type="ORF">Pmani_031594</name>
</gene>
<sequence>MVNCWEPDRDRTPEQLMQHTRDQWELFRGKPELLCSLVTRMPDRLREEAVQLAISLESAQRNAEMYLTPIQPGYASSATEKAFSPVSNSPGVISTYDSVRQPTSDTTAAATRIVCYFCGNSKHPRVRCPARNVYCLKCGKKGHFAKVCKTVESAKQCNSTSTDFIAAASHTRDSSNNSTVDPLLRTYVMDPLHHSASHTRDPSGYNVAEPNRRALSTSDLAPAPKELSTHNYSSLPPVTPPDVPSPSDDLPVAHGIEDSKHTPEKQDNLSYNPGVAHQPQDGEPLKPEDNLVLESLRRSSRVRKPVDRLTYY</sequence>
<evidence type="ECO:0000256" key="2">
    <source>
        <dbReference type="SAM" id="MobiDB-lite"/>
    </source>
</evidence>
<feature type="domain" description="CCHC-type" evidence="3">
    <location>
        <begin position="135"/>
        <end position="149"/>
    </location>
</feature>
<dbReference type="SMART" id="SM00343">
    <property type="entry name" value="ZnF_C2HC"/>
    <property type="match status" value="2"/>
</dbReference>
<name>A0AAE1NVJ9_9EUCA</name>
<dbReference type="InterPro" id="IPR036875">
    <property type="entry name" value="Znf_CCHC_sf"/>
</dbReference>
<evidence type="ECO:0000313" key="4">
    <source>
        <dbReference type="EMBL" id="KAK4295870.1"/>
    </source>
</evidence>
<accession>A0AAE1NVJ9</accession>
<keyword evidence="1" id="KW-0862">Zinc</keyword>
<evidence type="ECO:0000313" key="5">
    <source>
        <dbReference type="Proteomes" id="UP001292094"/>
    </source>
</evidence>
<evidence type="ECO:0000259" key="3">
    <source>
        <dbReference type="PROSITE" id="PS50158"/>
    </source>
</evidence>
<proteinExistence type="predicted"/>
<keyword evidence="1" id="KW-0479">Metal-binding</keyword>
<dbReference type="GO" id="GO:0008270">
    <property type="term" value="F:zinc ion binding"/>
    <property type="evidence" value="ECO:0007669"/>
    <property type="project" value="UniProtKB-KW"/>
</dbReference>
<dbReference type="Proteomes" id="UP001292094">
    <property type="component" value="Unassembled WGS sequence"/>
</dbReference>
<keyword evidence="5" id="KW-1185">Reference proteome</keyword>
<dbReference type="PROSITE" id="PS50158">
    <property type="entry name" value="ZF_CCHC"/>
    <property type="match status" value="1"/>
</dbReference>
<evidence type="ECO:0000256" key="1">
    <source>
        <dbReference type="PROSITE-ProRule" id="PRU00047"/>
    </source>
</evidence>
<reference evidence="4" key="1">
    <citation type="submission" date="2023-11" db="EMBL/GenBank/DDBJ databases">
        <title>Genome assemblies of two species of porcelain crab, Petrolisthes cinctipes and Petrolisthes manimaculis (Anomura: Porcellanidae).</title>
        <authorList>
            <person name="Angst P."/>
        </authorList>
    </citation>
    <scope>NUCLEOTIDE SEQUENCE</scope>
    <source>
        <strain evidence="4">PB745_02</strain>
        <tissue evidence="4">Gill</tissue>
    </source>
</reference>
<organism evidence="4 5">
    <name type="scientific">Petrolisthes manimaculis</name>
    <dbReference type="NCBI Taxonomy" id="1843537"/>
    <lineage>
        <taxon>Eukaryota</taxon>
        <taxon>Metazoa</taxon>
        <taxon>Ecdysozoa</taxon>
        <taxon>Arthropoda</taxon>
        <taxon>Crustacea</taxon>
        <taxon>Multicrustacea</taxon>
        <taxon>Malacostraca</taxon>
        <taxon>Eumalacostraca</taxon>
        <taxon>Eucarida</taxon>
        <taxon>Decapoda</taxon>
        <taxon>Pleocyemata</taxon>
        <taxon>Anomura</taxon>
        <taxon>Galatheoidea</taxon>
        <taxon>Porcellanidae</taxon>
        <taxon>Petrolisthes</taxon>
    </lineage>
</organism>
<dbReference type="SUPFAM" id="SSF57756">
    <property type="entry name" value="Retrovirus zinc finger-like domains"/>
    <property type="match status" value="1"/>
</dbReference>
<dbReference type="AlphaFoldDB" id="A0AAE1NVJ9"/>
<protein>
    <recommendedName>
        <fullName evidence="3">CCHC-type domain-containing protein</fullName>
    </recommendedName>
</protein>
<keyword evidence="1" id="KW-0863">Zinc-finger</keyword>
<feature type="compositionally biased region" description="Basic and acidic residues" evidence="2">
    <location>
        <begin position="255"/>
        <end position="267"/>
    </location>
</feature>
<dbReference type="InterPro" id="IPR001878">
    <property type="entry name" value="Znf_CCHC"/>
</dbReference>
<feature type="region of interest" description="Disordered" evidence="2">
    <location>
        <begin position="218"/>
        <end position="292"/>
    </location>
</feature>
<comment type="caution">
    <text evidence="4">The sequence shown here is derived from an EMBL/GenBank/DDBJ whole genome shotgun (WGS) entry which is preliminary data.</text>
</comment>
<dbReference type="EMBL" id="JAWZYT010003978">
    <property type="protein sequence ID" value="KAK4295870.1"/>
    <property type="molecule type" value="Genomic_DNA"/>
</dbReference>